<proteinExistence type="predicted"/>
<feature type="region of interest" description="Disordered" evidence="1">
    <location>
        <begin position="1"/>
        <end position="85"/>
    </location>
</feature>
<evidence type="ECO:0000256" key="1">
    <source>
        <dbReference type="SAM" id="MobiDB-lite"/>
    </source>
</evidence>
<evidence type="ECO:0000313" key="2">
    <source>
        <dbReference type="EMBL" id="TKA12874.1"/>
    </source>
</evidence>
<comment type="caution">
    <text evidence="2">The sequence shown here is derived from an EMBL/GenBank/DDBJ whole genome shotgun (WGS) entry which is preliminary data.</text>
</comment>
<organism evidence="2 3">
    <name type="scientific">Actinacidiphila oryziradicis</name>
    <dbReference type="NCBI Taxonomy" id="2571141"/>
    <lineage>
        <taxon>Bacteria</taxon>
        <taxon>Bacillati</taxon>
        <taxon>Actinomycetota</taxon>
        <taxon>Actinomycetes</taxon>
        <taxon>Kitasatosporales</taxon>
        <taxon>Streptomycetaceae</taxon>
        <taxon>Actinacidiphila</taxon>
    </lineage>
</organism>
<feature type="compositionally biased region" description="Low complexity" evidence="1">
    <location>
        <begin position="32"/>
        <end position="70"/>
    </location>
</feature>
<name>A0A4U0SRT4_9ACTN</name>
<accession>A0A4U0SRT4</accession>
<keyword evidence="3" id="KW-1185">Reference proteome</keyword>
<dbReference type="EMBL" id="SUMC01000002">
    <property type="protein sequence ID" value="TKA12874.1"/>
    <property type="molecule type" value="Genomic_DNA"/>
</dbReference>
<dbReference type="Proteomes" id="UP000305778">
    <property type="component" value="Unassembled WGS sequence"/>
</dbReference>
<evidence type="ECO:0000313" key="3">
    <source>
        <dbReference type="Proteomes" id="UP000305778"/>
    </source>
</evidence>
<dbReference type="AlphaFoldDB" id="A0A4U0SRT4"/>
<protein>
    <submittedName>
        <fullName evidence="2">Uncharacterized protein</fullName>
    </submittedName>
</protein>
<feature type="compositionally biased region" description="Polar residues" evidence="1">
    <location>
        <begin position="18"/>
        <end position="27"/>
    </location>
</feature>
<reference evidence="2 3" key="1">
    <citation type="submission" date="2019-04" db="EMBL/GenBank/DDBJ databases">
        <title>Streptomyces oryziradicis sp. nov., a novel actinomycete isolated from rhizosphere soil of rice (Oryza sativa L.).</title>
        <authorList>
            <person name="Li C."/>
        </authorList>
    </citation>
    <scope>NUCLEOTIDE SEQUENCE [LARGE SCALE GENOMIC DNA]</scope>
    <source>
        <strain evidence="2 3">NEAU-C40</strain>
    </source>
</reference>
<sequence length="85" mass="8245">MNRTGTPLADAHRIATHSGENSANGQNPALIGSSTTCASSATGGRIPASPASPTTASPSGGPSISTTPGPYWSSAARTARADPGP</sequence>
<gene>
    <name evidence="2" type="ORF">FCI23_02395</name>
</gene>